<keyword evidence="1" id="KW-0812">Transmembrane</keyword>
<feature type="transmembrane region" description="Helical" evidence="1">
    <location>
        <begin position="6"/>
        <end position="28"/>
    </location>
</feature>
<name>A0ABQ0XQQ3_9STAP</name>
<comment type="caution">
    <text evidence="2">The sequence shown here is derived from an EMBL/GenBank/DDBJ whole genome shotgun (WGS) entry which is preliminary data.</text>
</comment>
<keyword evidence="1" id="KW-0472">Membrane</keyword>
<keyword evidence="3" id="KW-1185">Reference proteome</keyword>
<evidence type="ECO:0000313" key="3">
    <source>
        <dbReference type="Proteomes" id="UP000321040"/>
    </source>
</evidence>
<dbReference type="GeneID" id="69905834"/>
<dbReference type="Proteomes" id="UP000321040">
    <property type="component" value="Unassembled WGS sequence"/>
</dbReference>
<protein>
    <recommendedName>
        <fullName evidence="4">DUF5067 domain-containing protein</fullName>
    </recommendedName>
</protein>
<reference evidence="2 3" key="1">
    <citation type="submission" date="2019-07" db="EMBL/GenBank/DDBJ databases">
        <title>Whole genome shotgun sequence of Staphylococcus kloosii NBRC 109624.</title>
        <authorList>
            <person name="Hosoyama A."/>
            <person name="Uohara A."/>
            <person name="Ohji S."/>
            <person name="Ichikawa N."/>
        </authorList>
    </citation>
    <scope>NUCLEOTIDE SEQUENCE [LARGE SCALE GENOMIC DNA]</scope>
    <source>
        <strain evidence="2 3">NBRC 109624</strain>
    </source>
</reference>
<accession>A0ABQ0XQQ3</accession>
<dbReference type="EMBL" id="BKAQ01000004">
    <property type="protein sequence ID" value="GEP81445.1"/>
    <property type="molecule type" value="Genomic_DNA"/>
</dbReference>
<evidence type="ECO:0008006" key="4">
    <source>
        <dbReference type="Google" id="ProtNLM"/>
    </source>
</evidence>
<sequence>MENIDNYKTYISIAGFLLSLINFWFIFLKQRPNFKVKIKQIADSTSDFYIEFIFTNKSNKALSITGIMAKSKDEEFNGVYDIQNIMPSKFFKEPHRTSGLPLKLDPYQSMKCFIQFEKNTADKDFDYDCLKFKISTSRKPKNVCITIPKNLVIEQEDLYLM</sequence>
<evidence type="ECO:0000313" key="2">
    <source>
        <dbReference type="EMBL" id="GEP81445.1"/>
    </source>
</evidence>
<proteinExistence type="predicted"/>
<dbReference type="RefSeq" id="WP_103295819.1">
    <property type="nucleotide sequence ID" value="NZ_BKAQ01000004.1"/>
</dbReference>
<gene>
    <name evidence="2" type="ORF">SKL01_06230</name>
</gene>
<evidence type="ECO:0000256" key="1">
    <source>
        <dbReference type="SAM" id="Phobius"/>
    </source>
</evidence>
<keyword evidence="1" id="KW-1133">Transmembrane helix</keyword>
<organism evidence="2 3">
    <name type="scientific">Staphylococcus kloosii</name>
    <dbReference type="NCBI Taxonomy" id="29384"/>
    <lineage>
        <taxon>Bacteria</taxon>
        <taxon>Bacillati</taxon>
        <taxon>Bacillota</taxon>
        <taxon>Bacilli</taxon>
        <taxon>Bacillales</taxon>
        <taxon>Staphylococcaceae</taxon>
        <taxon>Staphylococcus</taxon>
    </lineage>
</organism>